<evidence type="ECO:0000313" key="3">
    <source>
        <dbReference type="WBParaSite" id="L893_g15382.t1"/>
    </source>
</evidence>
<dbReference type="WBParaSite" id="L893_g15382.t1">
    <property type="protein sequence ID" value="L893_g15382.t1"/>
    <property type="gene ID" value="L893_g15382"/>
</dbReference>
<reference evidence="3" key="1">
    <citation type="submission" date="2016-11" db="UniProtKB">
        <authorList>
            <consortium name="WormBaseParasite"/>
        </authorList>
    </citation>
    <scope>IDENTIFICATION</scope>
</reference>
<evidence type="ECO:0000313" key="2">
    <source>
        <dbReference type="Proteomes" id="UP000095287"/>
    </source>
</evidence>
<dbReference type="Proteomes" id="UP000095287">
    <property type="component" value="Unplaced"/>
</dbReference>
<organism evidence="2 3">
    <name type="scientific">Steinernema glaseri</name>
    <dbReference type="NCBI Taxonomy" id="37863"/>
    <lineage>
        <taxon>Eukaryota</taxon>
        <taxon>Metazoa</taxon>
        <taxon>Ecdysozoa</taxon>
        <taxon>Nematoda</taxon>
        <taxon>Chromadorea</taxon>
        <taxon>Rhabditida</taxon>
        <taxon>Tylenchina</taxon>
        <taxon>Panagrolaimomorpha</taxon>
        <taxon>Strongyloidoidea</taxon>
        <taxon>Steinernematidae</taxon>
        <taxon>Steinernema</taxon>
    </lineage>
</organism>
<proteinExistence type="predicted"/>
<sequence>MPAISVSYRLYHLEETCLESRAENKISWQTVKIIWLNNESPNITKLRTNGADRYKHVTKDKIEQEMAKVWNAPPMDRTLRGRPSSPSGQEEGRSELRTTLRSQRCYLSSLRFAYDQGLNDDVTGQRRDGQCRLIAALPQRCFTLARSESKGEALSAKGLYL</sequence>
<accession>A0A1I7YEQ4</accession>
<evidence type="ECO:0000256" key="1">
    <source>
        <dbReference type="SAM" id="MobiDB-lite"/>
    </source>
</evidence>
<keyword evidence="2" id="KW-1185">Reference proteome</keyword>
<name>A0A1I7YEQ4_9BILA</name>
<dbReference type="AlphaFoldDB" id="A0A1I7YEQ4"/>
<protein>
    <submittedName>
        <fullName evidence="3">Uncharacterized protein</fullName>
    </submittedName>
</protein>
<feature type="region of interest" description="Disordered" evidence="1">
    <location>
        <begin position="70"/>
        <end position="96"/>
    </location>
</feature>